<dbReference type="Gene3D" id="1.10.150.320">
    <property type="entry name" value="Photosystem II 12 kDa extrinsic protein"/>
    <property type="match status" value="1"/>
</dbReference>
<dbReference type="Pfam" id="PF12836">
    <property type="entry name" value="HHH_3"/>
    <property type="match status" value="1"/>
</dbReference>
<dbReference type="InterPro" id="IPR051675">
    <property type="entry name" value="Endo/Exo/Phosphatase_dom_1"/>
</dbReference>
<evidence type="ECO:0000313" key="1">
    <source>
        <dbReference type="EMBL" id="TWT86043.1"/>
    </source>
</evidence>
<protein>
    <submittedName>
        <fullName evidence="1">Helix-hairpin-helix motif protein</fullName>
    </submittedName>
</protein>
<dbReference type="AlphaFoldDB" id="A0A5C5ZHL4"/>
<dbReference type="Proteomes" id="UP000316213">
    <property type="component" value="Unassembled WGS sequence"/>
</dbReference>
<name>A0A5C5ZHL4_9BACT</name>
<dbReference type="PANTHER" id="PTHR21180">
    <property type="entry name" value="ENDONUCLEASE/EXONUCLEASE/PHOSPHATASE FAMILY DOMAIN-CONTAINING PROTEIN 1"/>
    <property type="match status" value="1"/>
</dbReference>
<reference evidence="1 2" key="1">
    <citation type="submission" date="2019-02" db="EMBL/GenBank/DDBJ databases">
        <title>Deep-cultivation of Planctomycetes and their phenomic and genomic characterization uncovers novel biology.</title>
        <authorList>
            <person name="Wiegand S."/>
            <person name="Jogler M."/>
            <person name="Boedeker C."/>
            <person name="Pinto D."/>
            <person name="Vollmers J."/>
            <person name="Rivas-Marin E."/>
            <person name="Kohn T."/>
            <person name="Peeters S.H."/>
            <person name="Heuer A."/>
            <person name="Rast P."/>
            <person name="Oberbeckmann S."/>
            <person name="Bunk B."/>
            <person name="Jeske O."/>
            <person name="Meyerdierks A."/>
            <person name="Storesund J.E."/>
            <person name="Kallscheuer N."/>
            <person name="Luecker S."/>
            <person name="Lage O.M."/>
            <person name="Pohl T."/>
            <person name="Merkel B.J."/>
            <person name="Hornburger P."/>
            <person name="Mueller R.-W."/>
            <person name="Bruemmer F."/>
            <person name="Labrenz M."/>
            <person name="Spormann A.M."/>
            <person name="Op Den Camp H."/>
            <person name="Overmann J."/>
            <person name="Amann R."/>
            <person name="Jetten M.S.M."/>
            <person name="Mascher T."/>
            <person name="Medema M.H."/>
            <person name="Devos D.P."/>
            <person name="Kaster A.-K."/>
            <person name="Ovreas L."/>
            <person name="Rohde M."/>
            <person name="Galperin M.Y."/>
            <person name="Jogler C."/>
        </authorList>
    </citation>
    <scope>NUCLEOTIDE SEQUENCE [LARGE SCALE GENOMIC DNA]</scope>
    <source>
        <strain evidence="1 2">Pla100</strain>
    </source>
</reference>
<gene>
    <name evidence="1" type="ORF">Pla100_62520</name>
</gene>
<accession>A0A5C5ZHL4</accession>
<sequence length="120" mass="12773">MIGLVGLVGLSAISNSFTSSDRRDVLNPIDPSKQNKLATPLKIRLNSATESELNLLPGIGDKMSAELVATRNRLGGFRTWDDVASISGMGPATITAIRPWCDLSPPDAVPSSWSLVMANH</sequence>
<dbReference type="PANTHER" id="PTHR21180:SF32">
    <property type="entry name" value="ENDONUCLEASE_EXONUCLEASE_PHOSPHATASE FAMILY DOMAIN-CONTAINING PROTEIN 1"/>
    <property type="match status" value="1"/>
</dbReference>
<dbReference type="GO" id="GO:0015628">
    <property type="term" value="P:protein secretion by the type II secretion system"/>
    <property type="evidence" value="ECO:0007669"/>
    <property type="project" value="TreeGrafter"/>
</dbReference>
<comment type="caution">
    <text evidence="1">The sequence shown here is derived from an EMBL/GenBank/DDBJ whole genome shotgun (WGS) entry which is preliminary data.</text>
</comment>
<evidence type="ECO:0000313" key="2">
    <source>
        <dbReference type="Proteomes" id="UP000316213"/>
    </source>
</evidence>
<keyword evidence="2" id="KW-1185">Reference proteome</keyword>
<dbReference type="InterPro" id="IPR010994">
    <property type="entry name" value="RuvA_2-like"/>
</dbReference>
<dbReference type="GO" id="GO:0015627">
    <property type="term" value="C:type II protein secretion system complex"/>
    <property type="evidence" value="ECO:0007669"/>
    <property type="project" value="TreeGrafter"/>
</dbReference>
<proteinExistence type="predicted"/>
<organism evidence="1 2">
    <name type="scientific">Neorhodopirellula pilleata</name>
    <dbReference type="NCBI Taxonomy" id="2714738"/>
    <lineage>
        <taxon>Bacteria</taxon>
        <taxon>Pseudomonadati</taxon>
        <taxon>Planctomycetota</taxon>
        <taxon>Planctomycetia</taxon>
        <taxon>Pirellulales</taxon>
        <taxon>Pirellulaceae</taxon>
        <taxon>Neorhodopirellula</taxon>
    </lineage>
</organism>
<dbReference type="EMBL" id="SJPM01000047">
    <property type="protein sequence ID" value="TWT86043.1"/>
    <property type="molecule type" value="Genomic_DNA"/>
</dbReference>
<dbReference type="SUPFAM" id="SSF47781">
    <property type="entry name" value="RuvA domain 2-like"/>
    <property type="match status" value="1"/>
</dbReference>